<dbReference type="Proteomes" id="UP000662111">
    <property type="component" value="Unassembled WGS sequence"/>
</dbReference>
<organism evidence="2 3">
    <name type="scientific">Ornithinimicrobium pekingense</name>
    <dbReference type="NCBI Taxonomy" id="384677"/>
    <lineage>
        <taxon>Bacteria</taxon>
        <taxon>Bacillati</taxon>
        <taxon>Actinomycetota</taxon>
        <taxon>Actinomycetes</taxon>
        <taxon>Micrococcales</taxon>
        <taxon>Ornithinimicrobiaceae</taxon>
        <taxon>Ornithinimicrobium</taxon>
    </lineage>
</organism>
<evidence type="ECO:0000313" key="3">
    <source>
        <dbReference type="Proteomes" id="UP000662111"/>
    </source>
</evidence>
<name>A0ABQ2FE98_9MICO</name>
<protein>
    <recommendedName>
        <fullName evidence="4">Copper chaperone PCu(A)C</fullName>
    </recommendedName>
</protein>
<gene>
    <name evidence="2" type="ORF">GCM10011509_26980</name>
</gene>
<evidence type="ECO:0008006" key="4">
    <source>
        <dbReference type="Google" id="ProtNLM"/>
    </source>
</evidence>
<comment type="caution">
    <text evidence="2">The sequence shown here is derived from an EMBL/GenBank/DDBJ whole genome shotgun (WGS) entry which is preliminary data.</text>
</comment>
<feature type="compositionally biased region" description="Basic and acidic residues" evidence="1">
    <location>
        <begin position="185"/>
        <end position="194"/>
    </location>
</feature>
<reference evidence="3" key="1">
    <citation type="journal article" date="2019" name="Int. J. Syst. Evol. Microbiol.">
        <title>The Global Catalogue of Microorganisms (GCM) 10K type strain sequencing project: providing services to taxonomists for standard genome sequencing and annotation.</title>
        <authorList>
            <consortium name="The Broad Institute Genomics Platform"/>
            <consortium name="The Broad Institute Genome Sequencing Center for Infectious Disease"/>
            <person name="Wu L."/>
            <person name="Ma J."/>
        </authorList>
    </citation>
    <scope>NUCLEOTIDE SEQUENCE [LARGE SCALE GENOMIC DNA]</scope>
    <source>
        <strain evidence="3">CGMCC 1.5362</strain>
    </source>
</reference>
<proteinExistence type="predicted"/>
<sequence>MAAESTRPARLCPVITARSSRTRRRATTLTAAVVGALALSGCQVTNPTTTMLRYAPADGVELDGDALDVRDLFLVSQGGGAPAVVSGSLVNSGTEPLTVTVSVAGEELSPQVTVEPGSYVRLDGVQPDGTEGERMVVPALDSPAGQSVEVRISASGEDTLATNAPVLLPRGPYEQFADDAGGTVEPRETEDTDH</sequence>
<evidence type="ECO:0000256" key="1">
    <source>
        <dbReference type="SAM" id="MobiDB-lite"/>
    </source>
</evidence>
<evidence type="ECO:0000313" key="2">
    <source>
        <dbReference type="EMBL" id="GGK76971.1"/>
    </source>
</evidence>
<accession>A0ABQ2FE98</accession>
<feature type="region of interest" description="Disordered" evidence="1">
    <location>
        <begin position="172"/>
        <end position="194"/>
    </location>
</feature>
<dbReference type="EMBL" id="BMLB01000006">
    <property type="protein sequence ID" value="GGK76971.1"/>
    <property type="molecule type" value="Genomic_DNA"/>
</dbReference>
<keyword evidence="3" id="KW-1185">Reference proteome</keyword>